<dbReference type="Proteomes" id="UP001139409">
    <property type="component" value="Unassembled WGS sequence"/>
</dbReference>
<dbReference type="AlphaFoldDB" id="A0A9X1HSZ8"/>
<dbReference type="SUPFAM" id="SSF51735">
    <property type="entry name" value="NAD(P)-binding Rossmann-fold domains"/>
    <property type="match status" value="1"/>
</dbReference>
<keyword evidence="3" id="KW-1185">Reference proteome</keyword>
<dbReference type="Gene3D" id="3.40.50.720">
    <property type="entry name" value="NAD(P)-binding Rossmann-like Domain"/>
    <property type="match status" value="1"/>
</dbReference>
<dbReference type="GO" id="GO:0047936">
    <property type="term" value="F:glucose 1-dehydrogenase [NAD(P)+] activity"/>
    <property type="evidence" value="ECO:0007669"/>
    <property type="project" value="UniProtKB-EC"/>
</dbReference>
<name>A0A9X1HSZ8_9BACT</name>
<dbReference type="NCBIfam" id="NF005559">
    <property type="entry name" value="PRK07231.1"/>
    <property type="match status" value="1"/>
</dbReference>
<dbReference type="Pfam" id="PF13561">
    <property type="entry name" value="adh_short_C2"/>
    <property type="match status" value="1"/>
</dbReference>
<dbReference type="PRINTS" id="PR00080">
    <property type="entry name" value="SDRFAMILY"/>
</dbReference>
<sequence length="254" mass="27235">MAYPLFDLNGKAALVTGAARGLGKACALALAHAGADIALGLRDINSGEDVEEEIRAMGRNVLRLQMDVGQLDQINAAVTRAHHEFGRIDILVNNVGIAPANPAMDVTESDFDETINLNIKGNFFTAQAVGRIMKEQGGGNIINMSSQAGYIALDDESIYCMTKAAINHLTRNLASEWAKYNIRVNAVAPTFIETPGTKPWLDDPEFRKSVVDRIPLGRVGKPMEVAGAVVFLASEAASLITGEIMLIDGGWTLK</sequence>
<comment type="similarity">
    <text evidence="1">Belongs to the short-chain dehydrogenases/reductases (SDR) family.</text>
</comment>
<dbReference type="InterPro" id="IPR036291">
    <property type="entry name" value="NAD(P)-bd_dom_sf"/>
</dbReference>
<protein>
    <submittedName>
        <fullName evidence="2">Glucose 1-dehydrogenase</fullName>
        <ecNumber evidence="2">1.1.1.47</ecNumber>
    </submittedName>
</protein>
<evidence type="ECO:0000313" key="3">
    <source>
        <dbReference type="Proteomes" id="UP001139409"/>
    </source>
</evidence>
<dbReference type="RefSeq" id="WP_225698719.1">
    <property type="nucleotide sequence ID" value="NZ_JAIXNE010000002.1"/>
</dbReference>
<evidence type="ECO:0000256" key="1">
    <source>
        <dbReference type="ARBA" id="ARBA00006484"/>
    </source>
</evidence>
<evidence type="ECO:0000313" key="2">
    <source>
        <dbReference type="EMBL" id="MCA6075622.1"/>
    </source>
</evidence>
<dbReference type="EMBL" id="JAIXNE010000002">
    <property type="protein sequence ID" value="MCA6075622.1"/>
    <property type="molecule type" value="Genomic_DNA"/>
</dbReference>
<keyword evidence="2" id="KW-0560">Oxidoreductase</keyword>
<dbReference type="PROSITE" id="PS00061">
    <property type="entry name" value="ADH_SHORT"/>
    <property type="match status" value="1"/>
</dbReference>
<dbReference type="FunFam" id="3.40.50.720:FF:000084">
    <property type="entry name" value="Short-chain dehydrogenase reductase"/>
    <property type="match status" value="1"/>
</dbReference>
<dbReference type="InterPro" id="IPR002347">
    <property type="entry name" value="SDR_fam"/>
</dbReference>
<proteinExistence type="inferred from homology"/>
<reference evidence="2" key="1">
    <citation type="submission" date="2021-09" db="EMBL/GenBank/DDBJ databases">
        <title>Fulvivirga sp. isolated from coastal sediment.</title>
        <authorList>
            <person name="Yu H."/>
        </authorList>
    </citation>
    <scope>NUCLEOTIDE SEQUENCE</scope>
    <source>
        <strain evidence="2">1062</strain>
    </source>
</reference>
<dbReference type="PRINTS" id="PR00081">
    <property type="entry name" value="GDHRDH"/>
</dbReference>
<gene>
    <name evidence="2" type="ORF">LDX50_12145</name>
</gene>
<organism evidence="2 3">
    <name type="scientific">Fulvivirga sedimenti</name>
    <dbReference type="NCBI Taxonomy" id="2879465"/>
    <lineage>
        <taxon>Bacteria</taxon>
        <taxon>Pseudomonadati</taxon>
        <taxon>Bacteroidota</taxon>
        <taxon>Cytophagia</taxon>
        <taxon>Cytophagales</taxon>
        <taxon>Fulvivirgaceae</taxon>
        <taxon>Fulvivirga</taxon>
    </lineage>
</organism>
<accession>A0A9X1HSZ8</accession>
<dbReference type="InterPro" id="IPR020904">
    <property type="entry name" value="Sc_DH/Rdtase_CS"/>
</dbReference>
<comment type="caution">
    <text evidence="2">The sequence shown here is derived from an EMBL/GenBank/DDBJ whole genome shotgun (WGS) entry which is preliminary data.</text>
</comment>
<dbReference type="EC" id="1.1.1.47" evidence="2"/>
<dbReference type="PANTHER" id="PTHR42760">
    <property type="entry name" value="SHORT-CHAIN DEHYDROGENASES/REDUCTASES FAMILY MEMBER"/>
    <property type="match status" value="1"/>
</dbReference>